<dbReference type="EMBL" id="GBRH01278408">
    <property type="protein sequence ID" value="JAD19487.1"/>
    <property type="molecule type" value="Transcribed_RNA"/>
</dbReference>
<organism evidence="1">
    <name type="scientific">Arundo donax</name>
    <name type="common">Giant reed</name>
    <name type="synonym">Donax arundinaceus</name>
    <dbReference type="NCBI Taxonomy" id="35708"/>
    <lineage>
        <taxon>Eukaryota</taxon>
        <taxon>Viridiplantae</taxon>
        <taxon>Streptophyta</taxon>
        <taxon>Embryophyta</taxon>
        <taxon>Tracheophyta</taxon>
        <taxon>Spermatophyta</taxon>
        <taxon>Magnoliopsida</taxon>
        <taxon>Liliopsida</taxon>
        <taxon>Poales</taxon>
        <taxon>Poaceae</taxon>
        <taxon>PACMAD clade</taxon>
        <taxon>Arundinoideae</taxon>
        <taxon>Arundineae</taxon>
        <taxon>Arundo</taxon>
    </lineage>
</organism>
<protein>
    <submittedName>
        <fullName evidence="1">Uncharacterized protein</fullName>
    </submittedName>
</protein>
<sequence length="70" mass="8253">MLYVYNSIPTPILPPCHYQDRLIKPLNRIIWNRLKTRNEQEAPIFPYPTSPKDPFFDPTNPKGTIFPLVQ</sequence>
<reference evidence="1" key="1">
    <citation type="submission" date="2014-09" db="EMBL/GenBank/DDBJ databases">
        <authorList>
            <person name="Magalhaes I.L.F."/>
            <person name="Oliveira U."/>
            <person name="Santos F.R."/>
            <person name="Vidigal T.H.D.A."/>
            <person name="Brescovit A.D."/>
            <person name="Santos A.J."/>
        </authorList>
    </citation>
    <scope>NUCLEOTIDE SEQUENCE</scope>
    <source>
        <tissue evidence="1">Shoot tissue taken approximately 20 cm above the soil surface</tissue>
    </source>
</reference>
<proteinExistence type="predicted"/>
<dbReference type="AlphaFoldDB" id="A0A0A8Y641"/>
<evidence type="ECO:0000313" key="1">
    <source>
        <dbReference type="EMBL" id="JAD19487.1"/>
    </source>
</evidence>
<reference evidence="1" key="2">
    <citation type="journal article" date="2015" name="Data Brief">
        <title>Shoot transcriptome of the giant reed, Arundo donax.</title>
        <authorList>
            <person name="Barrero R.A."/>
            <person name="Guerrero F.D."/>
            <person name="Moolhuijzen P."/>
            <person name="Goolsby J.A."/>
            <person name="Tidwell J."/>
            <person name="Bellgard S.E."/>
            <person name="Bellgard M.I."/>
        </authorList>
    </citation>
    <scope>NUCLEOTIDE SEQUENCE</scope>
    <source>
        <tissue evidence="1">Shoot tissue taken approximately 20 cm above the soil surface</tissue>
    </source>
</reference>
<accession>A0A0A8Y641</accession>
<name>A0A0A8Y641_ARUDO</name>